<evidence type="ECO:0000256" key="7">
    <source>
        <dbReference type="ARBA" id="ARBA00023136"/>
    </source>
</evidence>
<feature type="transmembrane region" description="Helical" evidence="8">
    <location>
        <begin position="18"/>
        <end position="38"/>
    </location>
</feature>
<accession>A0ABW3HVA6</accession>
<keyword evidence="11" id="KW-1185">Reference proteome</keyword>
<evidence type="ECO:0000256" key="2">
    <source>
        <dbReference type="ARBA" id="ARBA00022448"/>
    </source>
</evidence>
<dbReference type="CDD" id="cd06261">
    <property type="entry name" value="TM_PBP2"/>
    <property type="match status" value="2"/>
</dbReference>
<dbReference type="PANTHER" id="PTHR43357">
    <property type="entry name" value="INNER MEMBRANE ABC TRANSPORTER PERMEASE PROTEIN YDCV"/>
    <property type="match status" value="1"/>
</dbReference>
<evidence type="ECO:0000313" key="10">
    <source>
        <dbReference type="EMBL" id="MFD0961220.1"/>
    </source>
</evidence>
<evidence type="ECO:0000256" key="6">
    <source>
        <dbReference type="ARBA" id="ARBA00022989"/>
    </source>
</evidence>
<proteinExistence type="inferred from homology"/>
<keyword evidence="2 8" id="KW-0813">Transport</keyword>
<keyword evidence="6 8" id="KW-1133">Transmembrane helix</keyword>
<feature type="transmembrane region" description="Helical" evidence="8">
    <location>
        <begin position="64"/>
        <end position="84"/>
    </location>
</feature>
<keyword evidence="7 8" id="KW-0472">Membrane</keyword>
<evidence type="ECO:0000256" key="1">
    <source>
        <dbReference type="ARBA" id="ARBA00004429"/>
    </source>
</evidence>
<feature type="transmembrane region" description="Helical" evidence="8">
    <location>
        <begin position="247"/>
        <end position="268"/>
    </location>
</feature>
<dbReference type="EMBL" id="JBHTJZ010000033">
    <property type="protein sequence ID" value="MFD0961220.1"/>
    <property type="molecule type" value="Genomic_DNA"/>
</dbReference>
<feature type="transmembrane region" description="Helical" evidence="8">
    <location>
        <begin position="418"/>
        <end position="441"/>
    </location>
</feature>
<name>A0ABW3HVA6_9BACL</name>
<feature type="domain" description="ABC transmembrane type-1" evidence="9">
    <location>
        <begin position="336"/>
        <end position="542"/>
    </location>
</feature>
<gene>
    <name evidence="10" type="ORF">ACFQ2I_17865</name>
</gene>
<feature type="transmembrane region" description="Helical" evidence="8">
    <location>
        <begin position="380"/>
        <end position="398"/>
    </location>
</feature>
<feature type="transmembrane region" description="Helical" evidence="8">
    <location>
        <begin position="191"/>
        <end position="213"/>
    </location>
</feature>
<dbReference type="PANTHER" id="PTHR43357:SF3">
    <property type="entry name" value="FE(3+)-TRANSPORT SYSTEM PERMEASE PROTEIN FBPB 2"/>
    <property type="match status" value="1"/>
</dbReference>
<reference evidence="11" key="1">
    <citation type="journal article" date="2019" name="Int. J. Syst. Evol. Microbiol.">
        <title>The Global Catalogue of Microorganisms (GCM) 10K type strain sequencing project: providing services to taxonomists for standard genome sequencing and annotation.</title>
        <authorList>
            <consortium name="The Broad Institute Genomics Platform"/>
            <consortium name="The Broad Institute Genome Sequencing Center for Infectious Disease"/>
            <person name="Wu L."/>
            <person name="Ma J."/>
        </authorList>
    </citation>
    <scope>NUCLEOTIDE SEQUENCE [LARGE SCALE GENOMIC DNA]</scope>
    <source>
        <strain evidence="11">CCUG 59129</strain>
    </source>
</reference>
<feature type="transmembrane region" description="Helical" evidence="8">
    <location>
        <begin position="474"/>
        <end position="491"/>
    </location>
</feature>
<comment type="similarity">
    <text evidence="8">Belongs to the binding-protein-dependent transport system permease family.</text>
</comment>
<feature type="transmembrane region" description="Helical" evidence="8">
    <location>
        <begin position="342"/>
        <end position="360"/>
    </location>
</feature>
<dbReference type="RefSeq" id="WP_377566570.1">
    <property type="nucleotide sequence ID" value="NZ_JBHTJZ010000033.1"/>
</dbReference>
<protein>
    <submittedName>
        <fullName evidence="10">ABC transporter permease</fullName>
    </submittedName>
</protein>
<evidence type="ECO:0000256" key="5">
    <source>
        <dbReference type="ARBA" id="ARBA00022692"/>
    </source>
</evidence>
<keyword evidence="5 8" id="KW-0812">Transmembrane</keyword>
<comment type="subcellular location">
    <subcellularLocation>
        <location evidence="1">Cell inner membrane</location>
        <topology evidence="1">Multi-pass membrane protein</topology>
    </subcellularLocation>
    <subcellularLocation>
        <location evidence="8">Cell membrane</location>
        <topology evidence="8">Multi-pass membrane protein</topology>
    </subcellularLocation>
</comment>
<dbReference type="InterPro" id="IPR000515">
    <property type="entry name" value="MetI-like"/>
</dbReference>
<dbReference type="InterPro" id="IPR035906">
    <property type="entry name" value="MetI-like_sf"/>
</dbReference>
<feature type="transmembrane region" description="Helical" evidence="8">
    <location>
        <begin position="527"/>
        <end position="545"/>
    </location>
</feature>
<evidence type="ECO:0000313" key="11">
    <source>
        <dbReference type="Proteomes" id="UP001596989"/>
    </source>
</evidence>
<dbReference type="Proteomes" id="UP001596989">
    <property type="component" value="Unassembled WGS sequence"/>
</dbReference>
<evidence type="ECO:0000256" key="4">
    <source>
        <dbReference type="ARBA" id="ARBA00022519"/>
    </source>
</evidence>
<dbReference type="SUPFAM" id="SSF161098">
    <property type="entry name" value="MetI-like"/>
    <property type="match status" value="2"/>
</dbReference>
<evidence type="ECO:0000256" key="8">
    <source>
        <dbReference type="RuleBase" id="RU363032"/>
    </source>
</evidence>
<comment type="caution">
    <text evidence="10">The sequence shown here is derived from an EMBL/GenBank/DDBJ whole genome shotgun (WGS) entry which is preliminary data.</text>
</comment>
<feature type="transmembrane region" description="Helical" evidence="8">
    <location>
        <begin position="150"/>
        <end position="170"/>
    </location>
</feature>
<keyword evidence="4" id="KW-0997">Cell inner membrane</keyword>
<feature type="transmembrane region" description="Helical" evidence="8">
    <location>
        <begin position="96"/>
        <end position="116"/>
    </location>
</feature>
<feature type="transmembrane region" description="Helical" evidence="8">
    <location>
        <begin position="289"/>
        <end position="322"/>
    </location>
</feature>
<feature type="domain" description="ABC transmembrane type-1" evidence="9">
    <location>
        <begin position="60"/>
        <end position="263"/>
    </location>
</feature>
<evidence type="ECO:0000259" key="9">
    <source>
        <dbReference type="PROSITE" id="PS50928"/>
    </source>
</evidence>
<dbReference type="Pfam" id="PF00528">
    <property type="entry name" value="BPD_transp_1"/>
    <property type="match status" value="2"/>
</dbReference>
<organism evidence="10 11">
    <name type="scientific">Paenibacillus chungangensis</name>
    <dbReference type="NCBI Taxonomy" id="696535"/>
    <lineage>
        <taxon>Bacteria</taxon>
        <taxon>Bacillati</taxon>
        <taxon>Bacillota</taxon>
        <taxon>Bacilli</taxon>
        <taxon>Bacillales</taxon>
        <taxon>Paenibacillaceae</taxon>
        <taxon>Paenibacillus</taxon>
    </lineage>
</organism>
<sequence>MRRTSTWRRQLGQRCNGWYVISGIGALAALLPSLYILAGLLEKPNENWAHIREYMLLDYAKESLLLMGGTVIFTVLIGVTLAWLTTAYDFPFRRLFSFLFVLPLAIPPYIAAYTYASMLSYTGSVQTFLRNTLGMTVNQSYFDIMSMKGAIFIFTMFLYPYVYLITKSFLERNSAVFIENARLLGQRPLAIFFKVVLPLSQGAIVGGASLVAFEVLNDYGVSKHYGIQTFTVAIFKTWFGMYDVDSAIRLSAMLMTVIIGVFVLERLLRRRKRYNGSTKRTLPLQRRRLQGAPALLAVVFSLAVAMLSFLIPVAQLIVWATWTFEAVWDERFADMIRNTLTMAFGAVSILMVLAVIAANANRTWRSNATLVMSKLLSMGYSIPGAVLSIGVLAVFLSIDERLASLYEAMGLGANKLVLSMSLAMLIVALVIRFLAVGFNAVDAGFDKIGTRYSEASRMLGYGVTRTFFKVDLPMLKGAVMTGFILAFLEVVKELPLTLLLRPFNFDTLATKAYQYASDEMIHEASTPSLIIIGFGIISVCLYQWLGRRESV</sequence>
<keyword evidence="3" id="KW-1003">Cell membrane</keyword>
<evidence type="ECO:0000256" key="3">
    <source>
        <dbReference type="ARBA" id="ARBA00022475"/>
    </source>
</evidence>
<dbReference type="Gene3D" id="1.10.3720.10">
    <property type="entry name" value="MetI-like"/>
    <property type="match status" value="2"/>
</dbReference>
<dbReference type="PROSITE" id="PS50928">
    <property type="entry name" value="ABC_TM1"/>
    <property type="match status" value="2"/>
</dbReference>